<name>A0A2K8NRF2_9MOLU</name>
<evidence type="ECO:0000256" key="4">
    <source>
        <dbReference type="ARBA" id="ARBA00023239"/>
    </source>
</evidence>
<evidence type="ECO:0000256" key="5">
    <source>
        <dbReference type="ARBA" id="ARBA00037974"/>
    </source>
</evidence>
<dbReference type="PANTHER" id="PTHR43525:SF1">
    <property type="entry name" value="PROTEIN MALY"/>
    <property type="match status" value="1"/>
</dbReference>
<evidence type="ECO:0000256" key="3">
    <source>
        <dbReference type="ARBA" id="ARBA00022898"/>
    </source>
</evidence>
<gene>
    <name evidence="7" type="primary">patB</name>
    <name evidence="7" type="ORF">EFREU_v1c03990</name>
</gene>
<dbReference type="PANTHER" id="PTHR43525">
    <property type="entry name" value="PROTEIN MALY"/>
    <property type="match status" value="1"/>
</dbReference>
<sequence length="391" mass="45164">MKVVNRSNLLDRRRNIKSLKEIYGVKKVVVPSHIADFDYDSPFFVDQNLCKFLSRNPSLSYRLPDPLFFENIIWWYDKTKGVTNIDKSMISYSFGVIFSMALFLEFGTKPNDKVLVNTPAYSPFVKICQSNNRSAILANLPLTDNGFTIDLAKIESLFARNRPKVYIFCNPLNPTGKLWSLAELNAIAKLCHEYKTYFIVDEVHSDLTLLGSGFESALKIDKEYQDRLIVISSPSKGFNLGGTNSNYVITPDEKLKLEFHQYLHNLWLTTPNVFSQELVKTVYSPKGTKWIRQMEVNHEKNYRFLKDYLAKANLPLELIPLQTGFCVAIKMLNVKSADDLAKIKKIFLDNGVIVQFSDDFYDYENFWFRIIISTDLKTMQKLLNGLKKIFK</sequence>
<dbReference type="InterPro" id="IPR004839">
    <property type="entry name" value="Aminotransferase_I/II_large"/>
</dbReference>
<dbReference type="AlphaFoldDB" id="A0A2K8NRF2"/>
<dbReference type="InterPro" id="IPR015424">
    <property type="entry name" value="PyrdxlP-dep_Trfase"/>
</dbReference>
<keyword evidence="4 7" id="KW-0456">Lyase</keyword>
<dbReference type="SUPFAM" id="SSF53383">
    <property type="entry name" value="PLP-dependent transferases"/>
    <property type="match status" value="1"/>
</dbReference>
<dbReference type="Proteomes" id="UP000232222">
    <property type="component" value="Chromosome"/>
</dbReference>
<dbReference type="EMBL" id="CP024962">
    <property type="protein sequence ID" value="ATZ16425.1"/>
    <property type="molecule type" value="Genomic_DNA"/>
</dbReference>
<reference evidence="7 8" key="1">
    <citation type="submission" date="2017-11" db="EMBL/GenBank/DDBJ databases">
        <title>Genome sequence of Entomoplasma freundtii BARC 318 (ATCC 51999).</title>
        <authorList>
            <person name="Lo W.-S."/>
            <person name="Gasparich G.E."/>
            <person name="Kuo C.-H."/>
        </authorList>
    </citation>
    <scope>NUCLEOTIDE SEQUENCE [LARGE SCALE GENOMIC DNA]</scope>
    <source>
        <strain evidence="7 8">BARC 318</strain>
    </source>
</reference>
<keyword evidence="3" id="KW-0663">Pyridoxal phosphate</keyword>
<dbReference type="InterPro" id="IPR051798">
    <property type="entry name" value="Class-II_PLP-Dep_Aminotrans"/>
</dbReference>
<evidence type="ECO:0000256" key="1">
    <source>
        <dbReference type="ARBA" id="ARBA00001933"/>
    </source>
</evidence>
<dbReference type="RefSeq" id="WP_100609382.1">
    <property type="nucleotide sequence ID" value="NZ_CP024962.1"/>
</dbReference>
<evidence type="ECO:0000313" key="7">
    <source>
        <dbReference type="EMBL" id="ATZ16425.1"/>
    </source>
</evidence>
<dbReference type="KEGG" id="efr:EFREU_v1c03990"/>
<dbReference type="GO" id="GO:0047804">
    <property type="term" value="F:cysteine-S-conjugate beta-lyase activity"/>
    <property type="evidence" value="ECO:0007669"/>
    <property type="project" value="UniProtKB-EC"/>
</dbReference>
<dbReference type="InterPro" id="IPR015422">
    <property type="entry name" value="PyrdxlP-dep_Trfase_small"/>
</dbReference>
<dbReference type="Gene3D" id="3.40.640.10">
    <property type="entry name" value="Type I PLP-dependent aspartate aminotransferase-like (Major domain)"/>
    <property type="match status" value="1"/>
</dbReference>
<proteinExistence type="inferred from homology"/>
<dbReference type="Pfam" id="PF00155">
    <property type="entry name" value="Aminotran_1_2"/>
    <property type="match status" value="1"/>
</dbReference>
<protein>
    <recommendedName>
        <fullName evidence="2">cysteine-S-conjugate beta-lyase</fullName>
        <ecNumber evidence="2">4.4.1.13</ecNumber>
    </recommendedName>
</protein>
<dbReference type="OrthoDB" id="392079at2"/>
<comment type="similarity">
    <text evidence="5">Belongs to the class-II pyridoxal-phosphate-dependent aminotransferase family. MalY/PatB cystathionine beta-lyase subfamily.</text>
</comment>
<feature type="domain" description="Aminotransferase class I/classII large" evidence="6">
    <location>
        <begin position="101"/>
        <end position="384"/>
    </location>
</feature>
<evidence type="ECO:0000256" key="2">
    <source>
        <dbReference type="ARBA" id="ARBA00012224"/>
    </source>
</evidence>
<accession>A0A2K8NRF2</accession>
<evidence type="ECO:0000259" key="6">
    <source>
        <dbReference type="Pfam" id="PF00155"/>
    </source>
</evidence>
<keyword evidence="8" id="KW-1185">Reference proteome</keyword>
<dbReference type="EC" id="4.4.1.13" evidence="2"/>
<dbReference type="Gene3D" id="3.90.1150.10">
    <property type="entry name" value="Aspartate Aminotransferase, domain 1"/>
    <property type="match status" value="1"/>
</dbReference>
<organism evidence="7 8">
    <name type="scientific">Entomoplasma freundtii</name>
    <dbReference type="NCBI Taxonomy" id="74700"/>
    <lineage>
        <taxon>Bacteria</taxon>
        <taxon>Bacillati</taxon>
        <taxon>Mycoplasmatota</taxon>
        <taxon>Mollicutes</taxon>
        <taxon>Entomoplasmatales</taxon>
        <taxon>Entomoplasmataceae</taxon>
        <taxon>Entomoplasma</taxon>
    </lineage>
</organism>
<dbReference type="GO" id="GO:0030170">
    <property type="term" value="F:pyridoxal phosphate binding"/>
    <property type="evidence" value="ECO:0007669"/>
    <property type="project" value="InterPro"/>
</dbReference>
<evidence type="ECO:0000313" key="8">
    <source>
        <dbReference type="Proteomes" id="UP000232222"/>
    </source>
</evidence>
<comment type="cofactor">
    <cofactor evidence="1">
        <name>pyridoxal 5'-phosphate</name>
        <dbReference type="ChEBI" id="CHEBI:597326"/>
    </cofactor>
</comment>
<dbReference type="CDD" id="cd00609">
    <property type="entry name" value="AAT_like"/>
    <property type="match status" value="1"/>
</dbReference>
<dbReference type="InterPro" id="IPR015421">
    <property type="entry name" value="PyrdxlP-dep_Trfase_major"/>
</dbReference>